<name>A0ACB9WSE3_CHAAC</name>
<accession>A0ACB9WSE3</accession>
<comment type="caution">
    <text evidence="1">The sequence shown here is derived from an EMBL/GenBank/DDBJ whole genome shotgun (WGS) entry which is preliminary data.</text>
</comment>
<reference evidence="1" key="1">
    <citation type="submission" date="2022-05" db="EMBL/GenBank/DDBJ databases">
        <title>Chromosome-level genome of Chaenocephalus aceratus.</title>
        <authorList>
            <person name="Park H."/>
        </authorList>
    </citation>
    <scope>NUCLEOTIDE SEQUENCE</scope>
    <source>
        <strain evidence="1">KU_202001</strain>
    </source>
</reference>
<sequence>MQERGSQKTGCLLFTVVQIDSVRPAFEAHDPGGLFSAAPFSPPSHSSSHSLGRPVPTNMPGIGSFLPRAVVSFLHQSRASPTMGTSAQANEQHLFLSSMAVHANHNTHFIWPLS</sequence>
<proteinExistence type="predicted"/>
<protein>
    <submittedName>
        <fullName evidence="1">Uncharacterized protein</fullName>
    </submittedName>
</protein>
<dbReference type="Proteomes" id="UP001057452">
    <property type="component" value="Chromosome 12"/>
</dbReference>
<organism evidence="1 2">
    <name type="scientific">Chaenocephalus aceratus</name>
    <name type="common">Blackfin icefish</name>
    <name type="synonym">Chaenichthys aceratus</name>
    <dbReference type="NCBI Taxonomy" id="36190"/>
    <lineage>
        <taxon>Eukaryota</taxon>
        <taxon>Metazoa</taxon>
        <taxon>Chordata</taxon>
        <taxon>Craniata</taxon>
        <taxon>Vertebrata</taxon>
        <taxon>Euteleostomi</taxon>
        <taxon>Actinopterygii</taxon>
        <taxon>Neopterygii</taxon>
        <taxon>Teleostei</taxon>
        <taxon>Neoteleostei</taxon>
        <taxon>Acanthomorphata</taxon>
        <taxon>Eupercaria</taxon>
        <taxon>Perciformes</taxon>
        <taxon>Notothenioidei</taxon>
        <taxon>Channichthyidae</taxon>
        <taxon>Chaenocephalus</taxon>
    </lineage>
</organism>
<keyword evidence="2" id="KW-1185">Reference proteome</keyword>
<dbReference type="EMBL" id="CM043796">
    <property type="protein sequence ID" value="KAI4816227.1"/>
    <property type="molecule type" value="Genomic_DNA"/>
</dbReference>
<evidence type="ECO:0000313" key="1">
    <source>
        <dbReference type="EMBL" id="KAI4816227.1"/>
    </source>
</evidence>
<evidence type="ECO:0000313" key="2">
    <source>
        <dbReference type="Proteomes" id="UP001057452"/>
    </source>
</evidence>
<gene>
    <name evidence="1" type="ORF">KUCAC02_008562</name>
</gene>